<proteinExistence type="predicted"/>
<comment type="caution">
    <text evidence="2">The sequence shown here is derived from an EMBL/GenBank/DDBJ whole genome shotgun (WGS) entry which is preliminary data.</text>
</comment>
<dbReference type="InterPro" id="IPR041657">
    <property type="entry name" value="HTH_17"/>
</dbReference>
<dbReference type="Pfam" id="PF12728">
    <property type="entry name" value="HTH_17"/>
    <property type="match status" value="1"/>
</dbReference>
<dbReference type="AlphaFoldDB" id="A0A645E408"/>
<feature type="domain" description="Helix-turn-helix" evidence="1">
    <location>
        <begin position="17"/>
        <end position="64"/>
    </location>
</feature>
<organism evidence="2">
    <name type="scientific">bioreactor metagenome</name>
    <dbReference type="NCBI Taxonomy" id="1076179"/>
    <lineage>
        <taxon>unclassified sequences</taxon>
        <taxon>metagenomes</taxon>
        <taxon>ecological metagenomes</taxon>
    </lineage>
</organism>
<evidence type="ECO:0000313" key="2">
    <source>
        <dbReference type="EMBL" id="MPM96457.1"/>
    </source>
</evidence>
<dbReference type="GO" id="GO:0003677">
    <property type="term" value="F:DNA binding"/>
    <property type="evidence" value="ECO:0007669"/>
    <property type="project" value="InterPro"/>
</dbReference>
<dbReference type="NCBIfam" id="TIGR01764">
    <property type="entry name" value="excise"/>
    <property type="match status" value="1"/>
</dbReference>
<name>A0A645E408_9ZZZZ</name>
<evidence type="ECO:0000259" key="1">
    <source>
        <dbReference type="Pfam" id="PF12728"/>
    </source>
</evidence>
<protein>
    <recommendedName>
        <fullName evidence="1">Helix-turn-helix domain-containing protein</fullName>
    </recommendedName>
</protein>
<sequence length="83" mass="9452">MKSLTAEKLMEKYGLTMTPEQMAEVLGLAKGTVLRILQRKEIVAKKSGSRWIVSTEKFAEYLTTGMPEKEQPWKHVKGEKLIT</sequence>
<accession>A0A645E408</accession>
<reference evidence="2" key="1">
    <citation type="submission" date="2019-08" db="EMBL/GenBank/DDBJ databases">
        <authorList>
            <person name="Kucharzyk K."/>
            <person name="Murdoch R.W."/>
            <person name="Higgins S."/>
            <person name="Loffler F."/>
        </authorList>
    </citation>
    <scope>NUCLEOTIDE SEQUENCE</scope>
</reference>
<gene>
    <name evidence="2" type="ORF">SDC9_143620</name>
</gene>
<dbReference type="InterPro" id="IPR010093">
    <property type="entry name" value="SinI_DNA-bd"/>
</dbReference>
<dbReference type="EMBL" id="VSSQ01042837">
    <property type="protein sequence ID" value="MPM96457.1"/>
    <property type="molecule type" value="Genomic_DNA"/>
</dbReference>